<comment type="caution">
    <text evidence="2">The sequence shown here is derived from an EMBL/GenBank/DDBJ whole genome shotgun (WGS) entry which is preliminary data.</text>
</comment>
<dbReference type="InterPro" id="IPR036291">
    <property type="entry name" value="NAD(P)-bd_dom_sf"/>
</dbReference>
<sequence>MGKADGDPLRIVGIGAGAWGSVFTTMLQDSYGHLRDKVVTNLQEAVWDADIVINGLPSTETREGEKQSCDVVLLSWILREYANARICGAEKWRKPLAEYFRQPNFIVWDNDSYVWWHWERWEKEIDWMALQGINLPLAFNGQETIWQKVFMNLNISMDDLNDFFGGPDFLAWACLGNLHGGWGGPLSQNWLNQQLILQKQILSRMLELGMTPVLPSFSGNVPAALKKKIPSANITRLGDWIGSSTQTQISGSHPKWKYV</sequence>
<dbReference type="Pfam" id="PF05089">
    <property type="entry name" value="NAGLU"/>
    <property type="match status" value="1"/>
</dbReference>
<dbReference type="PANTHER" id="PTHR12872">
    <property type="entry name" value="ALPHA-N-ACETYLGLUCOSAMINIDASE"/>
    <property type="match status" value="1"/>
</dbReference>
<evidence type="ECO:0000313" key="2">
    <source>
        <dbReference type="EMBL" id="KAK2637010.1"/>
    </source>
</evidence>
<dbReference type="PANTHER" id="PTHR12872:SF1">
    <property type="entry name" value="ALPHA-N-ACETYLGLUCOSAMINIDASE"/>
    <property type="match status" value="1"/>
</dbReference>
<dbReference type="InterPro" id="IPR007781">
    <property type="entry name" value="NAGLU"/>
</dbReference>
<dbReference type="InterPro" id="IPR024733">
    <property type="entry name" value="NAGLU_tim-barrel"/>
</dbReference>
<protein>
    <recommendedName>
        <fullName evidence="1">Alpha-N-acetylglucosaminidase tim-barrel domain-containing protein</fullName>
    </recommendedName>
</protein>
<feature type="domain" description="Alpha-N-acetylglucosaminidase tim-barrel" evidence="1">
    <location>
        <begin position="112"/>
        <end position="247"/>
    </location>
</feature>
<dbReference type="EMBL" id="JANJYI010000009">
    <property type="protein sequence ID" value="KAK2637010.1"/>
    <property type="molecule type" value="Genomic_DNA"/>
</dbReference>
<keyword evidence="3" id="KW-1185">Reference proteome</keyword>
<evidence type="ECO:0000259" key="1">
    <source>
        <dbReference type="Pfam" id="PF05089"/>
    </source>
</evidence>
<name>A0AAD9TJ11_9ROSI</name>
<dbReference type="SUPFAM" id="SSF51735">
    <property type="entry name" value="NAD(P)-binding Rossmann-fold domains"/>
    <property type="match status" value="1"/>
</dbReference>
<gene>
    <name evidence="2" type="ORF">Ddye_031802</name>
</gene>
<dbReference type="Gene3D" id="3.20.20.80">
    <property type="entry name" value="Glycosidases"/>
    <property type="match status" value="1"/>
</dbReference>
<evidence type="ECO:0000313" key="3">
    <source>
        <dbReference type="Proteomes" id="UP001280121"/>
    </source>
</evidence>
<proteinExistence type="predicted"/>
<dbReference type="AlphaFoldDB" id="A0AAD9TJ11"/>
<organism evidence="2 3">
    <name type="scientific">Dipteronia dyeriana</name>
    <dbReference type="NCBI Taxonomy" id="168575"/>
    <lineage>
        <taxon>Eukaryota</taxon>
        <taxon>Viridiplantae</taxon>
        <taxon>Streptophyta</taxon>
        <taxon>Embryophyta</taxon>
        <taxon>Tracheophyta</taxon>
        <taxon>Spermatophyta</taxon>
        <taxon>Magnoliopsida</taxon>
        <taxon>eudicotyledons</taxon>
        <taxon>Gunneridae</taxon>
        <taxon>Pentapetalae</taxon>
        <taxon>rosids</taxon>
        <taxon>malvids</taxon>
        <taxon>Sapindales</taxon>
        <taxon>Sapindaceae</taxon>
        <taxon>Hippocastanoideae</taxon>
        <taxon>Acereae</taxon>
        <taxon>Dipteronia</taxon>
    </lineage>
</organism>
<accession>A0AAD9TJ11</accession>
<reference evidence="2" key="1">
    <citation type="journal article" date="2023" name="Plant J.">
        <title>Genome sequences and population genomics provide insights into the demographic history, inbreeding, and mutation load of two 'living fossil' tree species of Dipteronia.</title>
        <authorList>
            <person name="Feng Y."/>
            <person name="Comes H.P."/>
            <person name="Chen J."/>
            <person name="Zhu S."/>
            <person name="Lu R."/>
            <person name="Zhang X."/>
            <person name="Li P."/>
            <person name="Qiu J."/>
            <person name="Olsen K.M."/>
            <person name="Qiu Y."/>
        </authorList>
    </citation>
    <scope>NUCLEOTIDE SEQUENCE</scope>
    <source>
        <strain evidence="2">KIB01</strain>
    </source>
</reference>
<dbReference type="Proteomes" id="UP001280121">
    <property type="component" value="Unassembled WGS sequence"/>
</dbReference>